<accession>A0A5N6JI03</accession>
<proteinExistence type="inferred from homology"/>
<evidence type="ECO:0000313" key="13">
    <source>
        <dbReference type="Proteomes" id="UP000326289"/>
    </source>
</evidence>
<dbReference type="InterPro" id="IPR014743">
    <property type="entry name" value="Cl-channel_core"/>
</dbReference>
<dbReference type="GO" id="GO:0005247">
    <property type="term" value="F:voltage-gated chloride channel activity"/>
    <property type="evidence" value="ECO:0007669"/>
    <property type="project" value="TreeGrafter"/>
</dbReference>
<feature type="transmembrane region" description="Helical" evidence="9">
    <location>
        <begin position="514"/>
        <end position="540"/>
    </location>
</feature>
<dbReference type="PANTHER" id="PTHR45711">
    <property type="entry name" value="CHLORIDE CHANNEL PROTEIN"/>
    <property type="match status" value="1"/>
</dbReference>
<evidence type="ECO:0000256" key="4">
    <source>
        <dbReference type="ARBA" id="ARBA00022989"/>
    </source>
</evidence>
<keyword evidence="6 9" id="KW-0472">Membrane</keyword>
<feature type="region of interest" description="Disordered" evidence="10">
    <location>
        <begin position="1"/>
        <end position="37"/>
    </location>
</feature>
<evidence type="ECO:0000256" key="2">
    <source>
        <dbReference type="ARBA" id="ARBA00022448"/>
    </source>
</evidence>
<dbReference type="Pfam" id="PF00654">
    <property type="entry name" value="Voltage_CLC"/>
    <property type="match status" value="1"/>
</dbReference>
<dbReference type="PANTHER" id="PTHR45711:SF3">
    <property type="entry name" value="CLC CHANNEL"/>
    <property type="match status" value="1"/>
</dbReference>
<dbReference type="Gene3D" id="3.10.580.10">
    <property type="entry name" value="CBS-domain"/>
    <property type="match status" value="1"/>
</dbReference>
<reference evidence="12 13" key="1">
    <citation type="submission" date="2019-04" db="EMBL/GenBank/DDBJ databases">
        <title>Fungal friends and foes A comparative genomics study of 23 Aspergillus species from section Flavi.</title>
        <authorList>
            <consortium name="DOE Joint Genome Institute"/>
            <person name="Kjaerbolling I."/>
            <person name="Vesth T.C."/>
            <person name="Frisvad J.C."/>
            <person name="Nybo J.L."/>
            <person name="Theobald S."/>
            <person name="Kildgaard S."/>
            <person name="Petersen T.I."/>
            <person name="Kuo A."/>
            <person name="Sato A."/>
            <person name="Lyhne E.K."/>
            <person name="Kogle M.E."/>
            <person name="Wiebenga A."/>
            <person name="Kun R.S."/>
            <person name="Lubbers R.J."/>
            <person name="Makela M.R."/>
            <person name="Barry K."/>
            <person name="Chovatia M."/>
            <person name="Clum A."/>
            <person name="Daum C."/>
            <person name="Haridas S."/>
            <person name="He G."/>
            <person name="LaButti K."/>
            <person name="Lipzen A."/>
            <person name="Mondo S."/>
            <person name="Pangilinan J."/>
            <person name="Riley R."/>
            <person name="Salamov A."/>
            <person name="Simmons B.A."/>
            <person name="Magnuson J.K."/>
            <person name="Henrissat B."/>
            <person name="Mortensen U.H."/>
            <person name="Larsen T.O."/>
            <person name="De vries R.P."/>
            <person name="Grigoriev I.V."/>
            <person name="Machida M."/>
            <person name="Baker S.E."/>
            <person name="Andersen M.R."/>
        </authorList>
    </citation>
    <scope>NUCLEOTIDE SEQUENCE [LARGE SCALE GENOMIC DNA]</scope>
    <source>
        <strain evidence="12 13">CBS 117635</strain>
    </source>
</reference>
<keyword evidence="7 9" id="KW-0868">Chloride</keyword>
<evidence type="ECO:0000256" key="7">
    <source>
        <dbReference type="ARBA" id="ARBA00023214"/>
    </source>
</evidence>
<organism evidence="12 13">
    <name type="scientific">Aspergillus minisclerotigenes</name>
    <dbReference type="NCBI Taxonomy" id="656917"/>
    <lineage>
        <taxon>Eukaryota</taxon>
        <taxon>Fungi</taxon>
        <taxon>Dikarya</taxon>
        <taxon>Ascomycota</taxon>
        <taxon>Pezizomycotina</taxon>
        <taxon>Eurotiomycetes</taxon>
        <taxon>Eurotiomycetidae</taxon>
        <taxon>Eurotiales</taxon>
        <taxon>Aspergillaceae</taxon>
        <taxon>Aspergillus</taxon>
        <taxon>Aspergillus subgen. Circumdati</taxon>
    </lineage>
</organism>
<comment type="subcellular location">
    <subcellularLocation>
        <location evidence="1 9">Membrane</location>
        <topology evidence="1 9">Multi-pass membrane protein</topology>
    </subcellularLocation>
</comment>
<name>A0A5N6JI03_9EURO</name>
<dbReference type="GO" id="GO:0005886">
    <property type="term" value="C:plasma membrane"/>
    <property type="evidence" value="ECO:0007669"/>
    <property type="project" value="TreeGrafter"/>
</dbReference>
<feature type="transmembrane region" description="Helical" evidence="9">
    <location>
        <begin position="368"/>
        <end position="392"/>
    </location>
</feature>
<dbReference type="SUPFAM" id="SSF54631">
    <property type="entry name" value="CBS-domain pair"/>
    <property type="match status" value="1"/>
</dbReference>
<dbReference type="GO" id="GO:0005769">
    <property type="term" value="C:early endosome"/>
    <property type="evidence" value="ECO:0007669"/>
    <property type="project" value="TreeGrafter"/>
</dbReference>
<dbReference type="InterPro" id="IPR001807">
    <property type="entry name" value="ClC"/>
</dbReference>
<keyword evidence="3 9" id="KW-0812">Transmembrane</keyword>
<evidence type="ECO:0000259" key="11">
    <source>
        <dbReference type="PROSITE" id="PS51371"/>
    </source>
</evidence>
<feature type="compositionally biased region" description="Polar residues" evidence="10">
    <location>
        <begin position="14"/>
        <end position="24"/>
    </location>
</feature>
<dbReference type="CDD" id="cd03684">
    <property type="entry name" value="ClC_3_like"/>
    <property type="match status" value="1"/>
</dbReference>
<feature type="transmembrane region" description="Helical" evidence="9">
    <location>
        <begin position="462"/>
        <end position="482"/>
    </location>
</feature>
<dbReference type="PROSITE" id="PS51371">
    <property type="entry name" value="CBS"/>
    <property type="match status" value="1"/>
</dbReference>
<keyword evidence="4 9" id="KW-1133">Transmembrane helix</keyword>
<dbReference type="AlphaFoldDB" id="A0A5N6JI03"/>
<evidence type="ECO:0000256" key="10">
    <source>
        <dbReference type="SAM" id="MobiDB-lite"/>
    </source>
</evidence>
<evidence type="ECO:0000256" key="6">
    <source>
        <dbReference type="ARBA" id="ARBA00023136"/>
    </source>
</evidence>
<comment type="similarity">
    <text evidence="9">Belongs to the chloride channel (TC 2.A.49) family.</text>
</comment>
<keyword evidence="8" id="KW-0129">CBS domain</keyword>
<dbReference type="EMBL" id="ML732772">
    <property type="protein sequence ID" value="KAB8277407.1"/>
    <property type="molecule type" value="Genomic_DNA"/>
</dbReference>
<evidence type="ECO:0000313" key="12">
    <source>
        <dbReference type="EMBL" id="KAB8277407.1"/>
    </source>
</evidence>
<feature type="domain" description="CBS" evidence="11">
    <location>
        <begin position="695"/>
        <end position="752"/>
    </location>
</feature>
<feature type="transmembrane region" description="Helical" evidence="9">
    <location>
        <begin position="292"/>
        <end position="315"/>
    </location>
</feature>
<evidence type="ECO:0000256" key="9">
    <source>
        <dbReference type="RuleBase" id="RU361221"/>
    </source>
</evidence>
<dbReference type="InterPro" id="IPR046342">
    <property type="entry name" value="CBS_dom_sf"/>
</dbReference>
<dbReference type="PRINTS" id="PR00762">
    <property type="entry name" value="CLCHANNEL"/>
</dbReference>
<dbReference type="SMART" id="SM00116">
    <property type="entry name" value="CBS"/>
    <property type="match status" value="1"/>
</dbReference>
<dbReference type="Gene3D" id="1.10.3080.10">
    <property type="entry name" value="Clc chloride channel"/>
    <property type="match status" value="1"/>
</dbReference>
<evidence type="ECO:0000256" key="1">
    <source>
        <dbReference type="ARBA" id="ARBA00004141"/>
    </source>
</evidence>
<feature type="transmembrane region" description="Helical" evidence="9">
    <location>
        <begin position="160"/>
        <end position="179"/>
    </location>
</feature>
<protein>
    <recommendedName>
        <fullName evidence="9">Chloride channel protein</fullName>
    </recommendedName>
</protein>
<dbReference type="InterPro" id="IPR000644">
    <property type="entry name" value="CBS_dom"/>
</dbReference>
<keyword evidence="5 9" id="KW-0406">Ion transport</keyword>
<keyword evidence="2 9" id="KW-0813">Transport</keyword>
<keyword evidence="13" id="KW-1185">Reference proteome</keyword>
<feature type="transmembrane region" description="Helical" evidence="9">
    <location>
        <begin position="86"/>
        <end position="110"/>
    </location>
</feature>
<comment type="caution">
    <text evidence="9">Lacks conserved residue(s) required for the propagation of feature annotation.</text>
</comment>
<gene>
    <name evidence="12" type="ORF">BDV30DRAFT_234739</name>
</gene>
<dbReference type="GO" id="GO:0005794">
    <property type="term" value="C:Golgi apparatus"/>
    <property type="evidence" value="ECO:0007669"/>
    <property type="project" value="TreeGrafter"/>
</dbReference>
<dbReference type="SUPFAM" id="SSF81340">
    <property type="entry name" value="Clc chloride channel"/>
    <property type="match status" value="1"/>
</dbReference>
<sequence length="856" mass="92463">MDADNPTGGPGDVTESTPLLRNQPTPFPRTPNDGRSVRASSYDGDLLPYNSYSTIDWLQGLIMDSKRRGQVESPPRHSIRMRVATWWDLTQGWVAAFAVGILTASVAFAVDVSVETVADWKEGYCARSIWLNRRACCSVAEFDGPCSQWTPWAQGFGSRYAIYVGFALLFGLVSVGLTMTTKATMPAADASNGIGQGQPQKGGKVGTGKILYLASGSGIPEIKTILSGFEIPHLLDLKVLVVKAVGAVFAVATGMCLGKEGPFVHISTCVGYLVGSLVPKYAANERKMREMLAVACSAGLSVAFGAPIGGVLFSYEEISTYFPRRVLWRSYLCSLVAAAALKELDPAGTGQLVLFETNYGVDYDVTHYVIFIFLGICGGVFGGVFCQANFAWSKTFRQLGLIKRSPVLEVFLVVLLTALLQYPNQMIRDTGDIVMQRLLVDCNVVSEDWICQQEALDEKGGYYAWLISGTFIKLILTTITFGCKVPSGIIIPALDGGALFGRMVGQLIPDISPGIFAMVGSAAFLAGVSRMTVSLAVIMFELTGEVKFIPPFMIAILTAKWVADRLCADGVYDLAQHLQGHPFLDSERALAKVRELRTTGETALVEALIPPTETMEAITVFTGPNYCVAPSILRAKLEGLRVRGLIDAGLVFVNNQGLCHGYITQAELADALDAVARLDEDGDINLLDGIFSELINRSPVFVSAKAPLEYAVEMFDKLGLRYLIVVEEETARVAGVVVKKRLLKLLDDAAYCAHLGNPVRTETHDRTDDSLRHPSQCGRIALGSRNLGFTRIIMSLEQKVDSRVRQCLLLSRILFFVGLGLQIAGGCLGGSDGASDVIFGGAETYPPPLLAQGCSR</sequence>
<evidence type="ECO:0000256" key="5">
    <source>
        <dbReference type="ARBA" id="ARBA00023065"/>
    </source>
</evidence>
<evidence type="ECO:0000256" key="3">
    <source>
        <dbReference type="ARBA" id="ARBA00022692"/>
    </source>
</evidence>
<dbReference type="Pfam" id="PF00571">
    <property type="entry name" value="CBS"/>
    <property type="match status" value="1"/>
</dbReference>
<evidence type="ECO:0000256" key="8">
    <source>
        <dbReference type="PROSITE-ProRule" id="PRU00703"/>
    </source>
</evidence>
<dbReference type="Proteomes" id="UP000326289">
    <property type="component" value="Unassembled WGS sequence"/>
</dbReference>